<dbReference type="SFLD" id="SFLDG00180">
    <property type="entry name" value="muconate_cycloisomerase"/>
    <property type="match status" value="1"/>
</dbReference>
<dbReference type="GO" id="GO:0043748">
    <property type="term" value="F:O-succinylbenzoate synthase activity"/>
    <property type="evidence" value="ECO:0007669"/>
    <property type="project" value="UniProtKB-EC"/>
</dbReference>
<dbReference type="SFLD" id="SFLDS00001">
    <property type="entry name" value="Enolase"/>
    <property type="match status" value="1"/>
</dbReference>
<keyword evidence="3" id="KW-0460">Magnesium</keyword>
<dbReference type="SMART" id="SM00922">
    <property type="entry name" value="MR_MLE"/>
    <property type="match status" value="1"/>
</dbReference>
<dbReference type="Pfam" id="PF13378">
    <property type="entry name" value="MR_MLE_C"/>
    <property type="match status" value="1"/>
</dbReference>
<dbReference type="Pfam" id="PF02746">
    <property type="entry name" value="MR_MLE_N"/>
    <property type="match status" value="1"/>
</dbReference>
<keyword evidence="4" id="KW-0456">Lyase</keyword>
<evidence type="ECO:0000256" key="2">
    <source>
        <dbReference type="ARBA" id="ARBA00022723"/>
    </source>
</evidence>
<evidence type="ECO:0000259" key="7">
    <source>
        <dbReference type="SMART" id="SM00922"/>
    </source>
</evidence>
<evidence type="ECO:0000256" key="3">
    <source>
        <dbReference type="ARBA" id="ARBA00022842"/>
    </source>
</evidence>
<evidence type="ECO:0000313" key="9">
    <source>
        <dbReference type="Proteomes" id="UP000198253"/>
    </source>
</evidence>
<organism evidence="8 9">
    <name type="scientific">Micromonospora echinospora</name>
    <name type="common">Micromonospora purpurea</name>
    <dbReference type="NCBI Taxonomy" id="1877"/>
    <lineage>
        <taxon>Bacteria</taxon>
        <taxon>Bacillati</taxon>
        <taxon>Actinomycetota</taxon>
        <taxon>Actinomycetes</taxon>
        <taxon>Micromonosporales</taxon>
        <taxon>Micromonosporaceae</taxon>
        <taxon>Micromonospora</taxon>
    </lineage>
</organism>
<dbReference type="GO" id="GO:0016854">
    <property type="term" value="F:racemase and epimerase activity"/>
    <property type="evidence" value="ECO:0007669"/>
    <property type="project" value="UniProtKB-ARBA"/>
</dbReference>
<dbReference type="EMBL" id="LT607413">
    <property type="protein sequence ID" value="SCF35706.1"/>
    <property type="molecule type" value="Genomic_DNA"/>
</dbReference>
<sequence length="371" mass="41007">MATIDRVVLRLVRCTLTRPFENRWQRYHTWTKLVVEVEAGGTSGFAECAAMETPFYNYETIETAWYVSERYLVPALLRADTTDPVQAQRAWADVNGHEEAKGGVEAALWDLRARLAGRPLCVELGGAVRRVPVGATAGIEPTVDELLANIGRIRDSGFQRVRVKIRPGWDAEPLRAIQEAFPGFAVVADANAAYDEEHLDDLSDIDTFQLMALEQPFPRHLLETSAALQSRLLTPICLDEQVHSLREMTQAHRLKAGRQANIKIGRVGGLTEAVRIHDFCRAEGIDLFVGGKWEQGLGRWCALALATLPGMTLPSDVGPSRNYYLDDGVEPKLDVVEPGWAEPTDRPGLGADLTDSVEVTRIQEITKGVLA</sequence>
<gene>
    <name evidence="8" type="ORF">GA0070618_5683</name>
</gene>
<dbReference type="PANTHER" id="PTHR48073">
    <property type="entry name" value="O-SUCCINYLBENZOATE SYNTHASE-RELATED"/>
    <property type="match status" value="1"/>
</dbReference>
<dbReference type="InterPro" id="IPR036849">
    <property type="entry name" value="Enolase-like_C_sf"/>
</dbReference>
<dbReference type="OrthoDB" id="9774531at2"/>
<dbReference type="Proteomes" id="UP000198253">
    <property type="component" value="Chromosome I"/>
</dbReference>
<keyword evidence="2" id="KW-0479">Metal-binding</keyword>
<evidence type="ECO:0000256" key="4">
    <source>
        <dbReference type="ARBA" id="ARBA00023239"/>
    </source>
</evidence>
<dbReference type="Gene3D" id="3.20.20.120">
    <property type="entry name" value="Enolase-like C-terminal domain"/>
    <property type="match status" value="1"/>
</dbReference>
<dbReference type="GO" id="GO:0009234">
    <property type="term" value="P:menaquinone biosynthetic process"/>
    <property type="evidence" value="ECO:0007669"/>
    <property type="project" value="UniProtKB-UniRule"/>
</dbReference>
<dbReference type="GO" id="GO:0046872">
    <property type="term" value="F:metal ion binding"/>
    <property type="evidence" value="ECO:0007669"/>
    <property type="project" value="UniProtKB-KW"/>
</dbReference>
<accession>A0A1C4ZSA3</accession>
<dbReference type="InterPro" id="IPR013341">
    <property type="entry name" value="Mandelate_racemase_N_dom"/>
</dbReference>
<dbReference type="UniPathway" id="UPA01057">
    <property type="reaction ID" value="UER00165"/>
</dbReference>
<dbReference type="InterPro" id="IPR010197">
    <property type="entry name" value="OSBS/NAAAR"/>
</dbReference>
<dbReference type="PANTHER" id="PTHR48073:SF5">
    <property type="entry name" value="O-SUCCINYLBENZOATE SYNTHASE"/>
    <property type="match status" value="1"/>
</dbReference>
<proteinExistence type="predicted"/>
<dbReference type="EC" id="4.2.1.113" evidence="5 6"/>
<dbReference type="NCBIfam" id="TIGR01928">
    <property type="entry name" value="menC_lowGC_arch"/>
    <property type="match status" value="1"/>
</dbReference>
<evidence type="ECO:0000313" key="8">
    <source>
        <dbReference type="EMBL" id="SCF35706.1"/>
    </source>
</evidence>
<dbReference type="InterPro" id="IPR029017">
    <property type="entry name" value="Enolase-like_N"/>
</dbReference>
<dbReference type="SUPFAM" id="SSF51604">
    <property type="entry name" value="Enolase C-terminal domain-like"/>
    <property type="match status" value="1"/>
</dbReference>
<evidence type="ECO:0000256" key="1">
    <source>
        <dbReference type="ARBA" id="ARBA00001968"/>
    </source>
</evidence>
<evidence type="ECO:0000256" key="6">
    <source>
        <dbReference type="NCBIfam" id="TIGR01928"/>
    </source>
</evidence>
<dbReference type="Gene3D" id="3.30.390.10">
    <property type="entry name" value="Enolase-like, N-terminal domain"/>
    <property type="match status" value="1"/>
</dbReference>
<dbReference type="SUPFAM" id="SSF54826">
    <property type="entry name" value="Enolase N-terminal domain-like"/>
    <property type="match status" value="1"/>
</dbReference>
<name>A0A1C4ZSA3_MICEC</name>
<dbReference type="RefSeq" id="WP_088984328.1">
    <property type="nucleotide sequence ID" value="NZ_LT607413.1"/>
</dbReference>
<feature type="domain" description="Mandelate racemase/muconate lactonizing enzyme C-terminal" evidence="7">
    <location>
        <begin position="143"/>
        <end position="235"/>
    </location>
</feature>
<evidence type="ECO:0000256" key="5">
    <source>
        <dbReference type="ARBA" id="ARBA00029491"/>
    </source>
</evidence>
<dbReference type="InterPro" id="IPR029065">
    <property type="entry name" value="Enolase_C-like"/>
</dbReference>
<reference evidence="9" key="1">
    <citation type="submission" date="2016-06" db="EMBL/GenBank/DDBJ databases">
        <authorList>
            <person name="Varghese N."/>
            <person name="Submissions Spin"/>
        </authorList>
    </citation>
    <scope>NUCLEOTIDE SEQUENCE [LARGE SCALE GENOMIC DNA]</scope>
    <source>
        <strain evidence="9">DSM 43816</strain>
    </source>
</reference>
<keyword evidence="9" id="KW-1185">Reference proteome</keyword>
<dbReference type="InParanoid" id="A0A1C4ZSA3"/>
<dbReference type="AlphaFoldDB" id="A0A1C4ZSA3"/>
<dbReference type="InterPro" id="IPR013342">
    <property type="entry name" value="Mandelate_racemase_C"/>
</dbReference>
<dbReference type="UniPathway" id="UPA00079"/>
<comment type="cofactor">
    <cofactor evidence="1">
        <name>a divalent metal cation</name>
        <dbReference type="ChEBI" id="CHEBI:60240"/>
    </cofactor>
</comment>
<protein>
    <recommendedName>
        <fullName evidence="5 6">o-succinylbenzoate synthase</fullName>
        <ecNumber evidence="5 6">4.2.1.113</ecNumber>
    </recommendedName>
</protein>